<dbReference type="GO" id="GO:0009341">
    <property type="term" value="C:beta-galactosidase complex"/>
    <property type="evidence" value="ECO:0007669"/>
    <property type="project" value="InterPro"/>
</dbReference>
<keyword evidence="5" id="KW-1185">Reference proteome</keyword>
<evidence type="ECO:0000256" key="1">
    <source>
        <dbReference type="ARBA" id="ARBA00022801"/>
    </source>
</evidence>
<dbReference type="Proteomes" id="UP000581206">
    <property type="component" value="Unassembled WGS sequence"/>
</dbReference>
<keyword evidence="2" id="KW-0326">Glycosidase</keyword>
<evidence type="ECO:0000313" key="4">
    <source>
        <dbReference type="EMBL" id="NKY21480.1"/>
    </source>
</evidence>
<keyword evidence="1 4" id="KW-0378">Hydrolase</keyword>
<dbReference type="InterPro" id="IPR013529">
    <property type="entry name" value="Glyco_hydro_42_N"/>
</dbReference>
<proteinExistence type="predicted"/>
<dbReference type="AlphaFoldDB" id="A0A7X6KSU2"/>
<evidence type="ECO:0000313" key="5">
    <source>
        <dbReference type="Proteomes" id="UP000581206"/>
    </source>
</evidence>
<feature type="domain" description="Glycoside hydrolase family 42 N-terminal" evidence="3">
    <location>
        <begin position="42"/>
        <end position="111"/>
    </location>
</feature>
<comment type="caution">
    <text evidence="4">The sequence shown here is derived from an EMBL/GenBank/DDBJ whole genome shotgun (WGS) entry which is preliminary data.</text>
</comment>
<sequence length="413" mass="45998">MTDTWHTDGRLHHGVGIEDTFIPAERVGQRKLDEYELTQHYHHWREDLRLAAESGATLIRWGSPWYLVEPEEGRFDFRWLDEVMAEMRALGLHCVLDVMHYGTPLWLANAFLDPRYPELVARYAAAVAERYPGVVDDLTPLNEPMVNAIWCGRDGRWPPYLTGDDGLVSVLIPLARGMVATQRAVAAVRPGLRFVHVDAGFIFEGNGPGGLSLADGESWRFLALDLITGRVDPDHPLYDYLVQHGAREEDLAALRRDAVQPDVVGVNYYPAFTTQAVTADGAESPVEAGTAGLVELLGVYHRRYDLPLAITETSRATRDVAAKAQWVDDLLDTVAQVRAEGVPVTAVFWFPLLDLVDWSYRDGTAPADEYLMPFGLVDLVRGPDNVLARVPNAAYDRWRTRVTTTGGSSAHRA</sequence>
<reference evidence="4 5" key="1">
    <citation type="submission" date="2020-04" db="EMBL/GenBank/DDBJ databases">
        <title>MicrobeNet Type strains.</title>
        <authorList>
            <person name="Nicholson A.C."/>
        </authorList>
    </citation>
    <scope>NUCLEOTIDE SEQUENCE [LARGE SCALE GENOMIC DNA]</scope>
    <source>
        <strain evidence="4 5">ATCC BAA-788</strain>
    </source>
</reference>
<accession>A0A7X6KSU2</accession>
<name>A0A7X6KSU2_9CELL</name>
<dbReference type="GO" id="GO:0004565">
    <property type="term" value="F:beta-galactosidase activity"/>
    <property type="evidence" value="ECO:0007669"/>
    <property type="project" value="InterPro"/>
</dbReference>
<dbReference type="GO" id="GO:0005975">
    <property type="term" value="P:carbohydrate metabolic process"/>
    <property type="evidence" value="ECO:0007669"/>
    <property type="project" value="InterPro"/>
</dbReference>
<dbReference type="Gene3D" id="3.20.20.80">
    <property type="entry name" value="Glycosidases"/>
    <property type="match status" value="1"/>
</dbReference>
<dbReference type="Pfam" id="PF02449">
    <property type="entry name" value="Glyco_hydro_42"/>
    <property type="match status" value="1"/>
</dbReference>
<gene>
    <name evidence="4" type="ORF">HGA03_02235</name>
</gene>
<dbReference type="EMBL" id="JAAXOX010000001">
    <property type="protein sequence ID" value="NKY21480.1"/>
    <property type="molecule type" value="Genomic_DNA"/>
</dbReference>
<organism evidence="4 5">
    <name type="scientific">Cellulomonas denverensis</name>
    <dbReference type="NCBI Taxonomy" id="264297"/>
    <lineage>
        <taxon>Bacteria</taxon>
        <taxon>Bacillati</taxon>
        <taxon>Actinomycetota</taxon>
        <taxon>Actinomycetes</taxon>
        <taxon>Micrococcales</taxon>
        <taxon>Cellulomonadaceae</taxon>
        <taxon>Cellulomonas</taxon>
    </lineage>
</organism>
<dbReference type="SUPFAM" id="SSF51445">
    <property type="entry name" value="(Trans)glycosidases"/>
    <property type="match status" value="1"/>
</dbReference>
<evidence type="ECO:0000259" key="3">
    <source>
        <dbReference type="Pfam" id="PF02449"/>
    </source>
</evidence>
<evidence type="ECO:0000256" key="2">
    <source>
        <dbReference type="ARBA" id="ARBA00023295"/>
    </source>
</evidence>
<dbReference type="RefSeq" id="WP_168628562.1">
    <property type="nucleotide sequence ID" value="NZ_BONL01000029.1"/>
</dbReference>
<dbReference type="InterPro" id="IPR017853">
    <property type="entry name" value="GH"/>
</dbReference>
<protein>
    <submittedName>
        <fullName evidence="4">Glycoside hydrolase family 1 protein</fullName>
    </submittedName>
</protein>